<evidence type="ECO:0000313" key="3">
    <source>
        <dbReference type="EMBL" id="MBY8823592.1"/>
    </source>
</evidence>
<dbReference type="Pfam" id="PF00067">
    <property type="entry name" value="p450"/>
    <property type="match status" value="1"/>
</dbReference>
<dbReference type="PROSITE" id="PS00086">
    <property type="entry name" value="CYTOCHROME_P450"/>
    <property type="match status" value="1"/>
</dbReference>
<keyword evidence="2" id="KW-0349">Heme</keyword>
<organism evidence="3 4">
    <name type="scientific">Sphingomonas colocasiae</name>
    <dbReference type="NCBI Taxonomy" id="1848973"/>
    <lineage>
        <taxon>Bacteria</taxon>
        <taxon>Pseudomonadati</taxon>
        <taxon>Pseudomonadota</taxon>
        <taxon>Alphaproteobacteria</taxon>
        <taxon>Sphingomonadales</taxon>
        <taxon>Sphingomonadaceae</taxon>
        <taxon>Sphingomonas</taxon>
    </lineage>
</organism>
<sequence>MTMGIDYSPYNEALWADPWPTYARMQDEAPACYIEDLDCWALSRFEDVWQASMDRESFTASHGTSTDALFLSSDPPPAVFLFMDPPQHAKHRNLIARAYTKDKIATIDDHVRQVVRRLMAPMLEEGRLDVHRLASRTALEIIAAFVGLSIEEVLRIRDYIDRFYTREPGVRGTTEAGARAFAEAHDYIVGLIERYRRSPPAEHSHIVAWLNAGFDEGLSVDQLFFNIFAMIITGSDTVPLSTAGCIYQLDRHPEQLSALRDDPSLAAGAFEEAVRFDQPTNLLGRRLVRDRVLHGETMRAGQSVLFLYAAACRDEREFADPNRFDIRRVQRRNLSFGTGLHFCLGQHLARLEGRILIEEMLGAIDAFEVDREGCRRIVGEFLQGFNSVPIRFRPR</sequence>
<dbReference type="InterPro" id="IPR036396">
    <property type="entry name" value="Cyt_P450_sf"/>
</dbReference>
<evidence type="ECO:0000256" key="1">
    <source>
        <dbReference type="ARBA" id="ARBA00010617"/>
    </source>
</evidence>
<protein>
    <submittedName>
        <fullName evidence="3">Cytochrome P450</fullName>
    </submittedName>
</protein>
<evidence type="ECO:0000256" key="2">
    <source>
        <dbReference type="RuleBase" id="RU000461"/>
    </source>
</evidence>
<dbReference type="SUPFAM" id="SSF48264">
    <property type="entry name" value="Cytochrome P450"/>
    <property type="match status" value="1"/>
</dbReference>
<keyword evidence="2" id="KW-0479">Metal-binding</keyword>
<accession>A0ABS7PT72</accession>
<keyword evidence="2" id="KW-0503">Monooxygenase</keyword>
<dbReference type="InterPro" id="IPR001128">
    <property type="entry name" value="Cyt_P450"/>
</dbReference>
<dbReference type="InterPro" id="IPR002397">
    <property type="entry name" value="Cyt_P450_B"/>
</dbReference>
<gene>
    <name evidence="3" type="ORF">K7G82_14910</name>
</gene>
<name>A0ABS7PT72_9SPHN</name>
<dbReference type="EMBL" id="JAINVV010000006">
    <property type="protein sequence ID" value="MBY8823592.1"/>
    <property type="molecule type" value="Genomic_DNA"/>
</dbReference>
<evidence type="ECO:0000313" key="4">
    <source>
        <dbReference type="Proteomes" id="UP000706039"/>
    </source>
</evidence>
<keyword evidence="2" id="KW-0560">Oxidoreductase</keyword>
<dbReference type="PRINTS" id="PR00359">
    <property type="entry name" value="BP450"/>
</dbReference>
<comment type="similarity">
    <text evidence="1 2">Belongs to the cytochrome P450 family.</text>
</comment>
<proteinExistence type="inferred from homology"/>
<comment type="caution">
    <text evidence="3">The sequence shown here is derived from an EMBL/GenBank/DDBJ whole genome shotgun (WGS) entry which is preliminary data.</text>
</comment>
<dbReference type="PANTHER" id="PTHR46696">
    <property type="entry name" value="P450, PUTATIVE (EUROFUNG)-RELATED"/>
    <property type="match status" value="1"/>
</dbReference>
<dbReference type="InterPro" id="IPR017972">
    <property type="entry name" value="Cyt_P450_CS"/>
</dbReference>
<dbReference type="RefSeq" id="WP_222990688.1">
    <property type="nucleotide sequence ID" value="NZ_JAINVV010000006.1"/>
</dbReference>
<keyword evidence="2" id="KW-0408">Iron</keyword>
<dbReference type="Proteomes" id="UP000706039">
    <property type="component" value="Unassembled WGS sequence"/>
</dbReference>
<keyword evidence="4" id="KW-1185">Reference proteome</keyword>
<reference evidence="3 4" key="1">
    <citation type="submission" date="2021-08" db="EMBL/GenBank/DDBJ databases">
        <authorList>
            <person name="Tuo L."/>
        </authorList>
    </citation>
    <scope>NUCLEOTIDE SEQUENCE [LARGE SCALE GENOMIC DNA]</scope>
    <source>
        <strain evidence="3 4">JCM 31229</strain>
    </source>
</reference>
<dbReference type="PANTHER" id="PTHR46696:SF4">
    <property type="entry name" value="BIOTIN BIOSYNTHESIS CYTOCHROME P450"/>
    <property type="match status" value="1"/>
</dbReference>
<dbReference type="Gene3D" id="1.10.630.10">
    <property type="entry name" value="Cytochrome P450"/>
    <property type="match status" value="1"/>
</dbReference>